<feature type="domain" description="Peptidase S8/S53" evidence="11">
    <location>
        <begin position="185"/>
        <end position="462"/>
    </location>
</feature>
<name>A0A8K1CVX8_PYTOL</name>
<dbReference type="PROSITE" id="PS51892">
    <property type="entry name" value="SUBTILASE"/>
    <property type="match status" value="1"/>
</dbReference>
<gene>
    <name evidence="12" type="ORF">Poli38472_001752</name>
</gene>
<dbReference type="PANTHER" id="PTHR43806">
    <property type="entry name" value="PEPTIDASE S8"/>
    <property type="match status" value="1"/>
</dbReference>
<dbReference type="AlphaFoldDB" id="A0A8K1CVX8"/>
<evidence type="ECO:0000256" key="4">
    <source>
        <dbReference type="ARBA" id="ARBA00022825"/>
    </source>
</evidence>
<dbReference type="OrthoDB" id="1911066at2759"/>
<dbReference type="InterPro" id="IPR015500">
    <property type="entry name" value="Peptidase_S8_subtilisin-rel"/>
</dbReference>
<keyword evidence="4 8" id="KW-0720">Serine protease</keyword>
<dbReference type="Gene3D" id="3.40.50.200">
    <property type="entry name" value="Peptidase S8/S53 domain"/>
    <property type="match status" value="1"/>
</dbReference>
<evidence type="ECO:0000256" key="2">
    <source>
        <dbReference type="ARBA" id="ARBA00022670"/>
    </source>
</evidence>
<protein>
    <recommendedName>
        <fullName evidence="6">subtilisin</fullName>
        <ecNumber evidence="6">3.4.21.62</ecNumber>
    </recommendedName>
</protein>
<proteinExistence type="inferred from homology"/>
<dbReference type="EC" id="3.4.21.62" evidence="6"/>
<dbReference type="InterPro" id="IPR050131">
    <property type="entry name" value="Peptidase_S8_subtilisin-like"/>
</dbReference>
<dbReference type="GO" id="GO:0004252">
    <property type="term" value="F:serine-type endopeptidase activity"/>
    <property type="evidence" value="ECO:0007669"/>
    <property type="project" value="UniProtKB-UniRule"/>
</dbReference>
<evidence type="ECO:0000256" key="9">
    <source>
        <dbReference type="SAM" id="MobiDB-lite"/>
    </source>
</evidence>
<comment type="similarity">
    <text evidence="1 8">Belongs to the peptidase S8 family.</text>
</comment>
<dbReference type="InterPro" id="IPR036852">
    <property type="entry name" value="Peptidase_S8/S53_dom_sf"/>
</dbReference>
<accession>A0A8K1CVX8</accession>
<keyword evidence="10" id="KW-0732">Signal</keyword>
<organism evidence="12 13">
    <name type="scientific">Pythium oligandrum</name>
    <name type="common">Mycoparasitic fungus</name>
    <dbReference type="NCBI Taxonomy" id="41045"/>
    <lineage>
        <taxon>Eukaryota</taxon>
        <taxon>Sar</taxon>
        <taxon>Stramenopiles</taxon>
        <taxon>Oomycota</taxon>
        <taxon>Peronosporomycetes</taxon>
        <taxon>Pythiales</taxon>
        <taxon>Pythiaceae</taxon>
        <taxon>Pythium</taxon>
    </lineage>
</organism>
<dbReference type="SUPFAM" id="SSF52743">
    <property type="entry name" value="Subtilisin-like"/>
    <property type="match status" value="1"/>
</dbReference>
<evidence type="ECO:0000256" key="8">
    <source>
        <dbReference type="PROSITE-ProRule" id="PRU01240"/>
    </source>
</evidence>
<evidence type="ECO:0000256" key="1">
    <source>
        <dbReference type="ARBA" id="ARBA00011073"/>
    </source>
</evidence>
<evidence type="ECO:0000313" key="13">
    <source>
        <dbReference type="Proteomes" id="UP000794436"/>
    </source>
</evidence>
<evidence type="ECO:0000256" key="10">
    <source>
        <dbReference type="SAM" id="SignalP"/>
    </source>
</evidence>
<comment type="caution">
    <text evidence="12">The sequence shown here is derived from an EMBL/GenBank/DDBJ whole genome shotgun (WGS) entry which is preliminary data.</text>
</comment>
<feature type="compositionally biased region" description="Low complexity" evidence="9">
    <location>
        <begin position="475"/>
        <end position="531"/>
    </location>
</feature>
<dbReference type="PANTHER" id="PTHR43806:SF67">
    <property type="entry name" value="EGF-LIKE DOMAIN-CONTAINING PROTEIN"/>
    <property type="match status" value="1"/>
</dbReference>
<keyword evidence="3 8" id="KW-0378">Hydrolase</keyword>
<evidence type="ECO:0000256" key="7">
    <source>
        <dbReference type="PIRSR" id="PIRSR615500-1"/>
    </source>
</evidence>
<feature type="signal peptide" evidence="10">
    <location>
        <begin position="1"/>
        <end position="24"/>
    </location>
</feature>
<keyword evidence="13" id="KW-1185">Reference proteome</keyword>
<dbReference type="GO" id="GO:0006508">
    <property type="term" value="P:proteolysis"/>
    <property type="evidence" value="ECO:0007669"/>
    <property type="project" value="UniProtKB-KW"/>
</dbReference>
<dbReference type="Pfam" id="PF00082">
    <property type="entry name" value="Peptidase_S8"/>
    <property type="match status" value="1"/>
</dbReference>
<dbReference type="InterPro" id="IPR023828">
    <property type="entry name" value="Peptidase_S8_Ser-AS"/>
</dbReference>
<evidence type="ECO:0000256" key="6">
    <source>
        <dbReference type="ARBA" id="ARBA00023619"/>
    </source>
</evidence>
<dbReference type="Proteomes" id="UP000794436">
    <property type="component" value="Unassembled WGS sequence"/>
</dbReference>
<evidence type="ECO:0000256" key="5">
    <source>
        <dbReference type="ARBA" id="ARBA00023529"/>
    </source>
</evidence>
<feature type="active site" description="Charge relay system" evidence="7 8">
    <location>
        <position position="194"/>
    </location>
</feature>
<feature type="chain" id="PRO_5035451604" description="subtilisin" evidence="10">
    <location>
        <begin position="25"/>
        <end position="560"/>
    </location>
</feature>
<dbReference type="InterPro" id="IPR000209">
    <property type="entry name" value="Peptidase_S8/S53_dom"/>
</dbReference>
<evidence type="ECO:0000313" key="12">
    <source>
        <dbReference type="EMBL" id="TMW69596.1"/>
    </source>
</evidence>
<dbReference type="PRINTS" id="PR00723">
    <property type="entry name" value="SUBTILISIN"/>
</dbReference>
<sequence length="560" mass="57812">MVFTKFTQVLALTAAAVAISGASAAPRVDAGVHRTLRQQGTVNLIVTMKQSTKEALSSVQEAEYATRGAKIEAIVNRLEVNAKSSQNELVQLLSQEAATVSGESLFASSTSYWISNQVSFKGASAALLEKLSALPSIAEIREEQVLSLPPVIKSESNSTEADVKANEWGITKIQVPDVWAAGNKGEGIVVGAIDTGVLGEHEALKGNFRGDYGWFDPQKKGKTPYDDNGHGTHTMGTIAGANGVGVAPGASWMACRGCTNEGCTEADLLACAQFMTCPTDVDGNKKDCSKAPVVVSNSWGGGQGDTFYKAAVDAWHAAGIIPIFANGNEGPACTTSSSPGDYENVIAVGATDSSDGLASFSSKGPSKVGGLLKPEVSAPGKDVRSAWNTGATQYNTISGTSMATPHVSGVVALLLKAKPGLKYDEVKAALTSGVDTASLKPAGQTCGGKADGTFPNNNFGYGRINAAKIVTGSSTTPAPTTQTPAPTTKTPAPTTKTPAPTTQTPAPTTKTPAPTTKTPAPTTKTPAPTKPTGCSGLNFTECYYSDNCYWSWAKGVCNDL</sequence>
<evidence type="ECO:0000256" key="3">
    <source>
        <dbReference type="ARBA" id="ARBA00022801"/>
    </source>
</evidence>
<dbReference type="EMBL" id="SPLM01000001">
    <property type="protein sequence ID" value="TMW69596.1"/>
    <property type="molecule type" value="Genomic_DNA"/>
</dbReference>
<comment type="catalytic activity">
    <reaction evidence="5">
        <text>Hydrolysis of proteins with broad specificity for peptide bonds, and a preference for a large uncharged residue in P1. Hydrolyzes peptide amides.</text>
        <dbReference type="EC" id="3.4.21.62"/>
    </reaction>
</comment>
<feature type="region of interest" description="Disordered" evidence="9">
    <location>
        <begin position="472"/>
        <end position="531"/>
    </location>
</feature>
<dbReference type="PROSITE" id="PS00138">
    <property type="entry name" value="SUBTILASE_SER"/>
    <property type="match status" value="1"/>
</dbReference>
<reference evidence="12" key="1">
    <citation type="submission" date="2019-03" db="EMBL/GenBank/DDBJ databases">
        <title>Long read genome sequence of the mycoparasitic Pythium oligandrum ATCC 38472 isolated from sugarbeet rhizosphere.</title>
        <authorList>
            <person name="Gaulin E."/>
        </authorList>
    </citation>
    <scope>NUCLEOTIDE SEQUENCE</scope>
    <source>
        <strain evidence="12">ATCC 38472_TT</strain>
    </source>
</reference>
<evidence type="ECO:0000259" key="11">
    <source>
        <dbReference type="Pfam" id="PF00082"/>
    </source>
</evidence>
<feature type="active site" description="Charge relay system" evidence="7 8">
    <location>
        <position position="230"/>
    </location>
</feature>
<feature type="active site" description="Charge relay system" evidence="7 8">
    <location>
        <position position="401"/>
    </location>
</feature>
<keyword evidence="2 8" id="KW-0645">Protease</keyword>